<feature type="compositionally biased region" description="Basic and acidic residues" evidence="2">
    <location>
        <begin position="445"/>
        <end position="476"/>
    </location>
</feature>
<evidence type="ECO:0000256" key="1">
    <source>
        <dbReference type="SAM" id="Coils"/>
    </source>
</evidence>
<dbReference type="eggNOG" id="ENOG502R2AG">
    <property type="taxonomic scope" value="Eukaryota"/>
</dbReference>
<feature type="compositionally biased region" description="Polar residues" evidence="2">
    <location>
        <begin position="308"/>
        <end position="321"/>
    </location>
</feature>
<feature type="compositionally biased region" description="Basic and acidic residues" evidence="2">
    <location>
        <begin position="644"/>
        <end position="657"/>
    </location>
</feature>
<dbReference type="Gene3D" id="3.40.850.10">
    <property type="entry name" value="Kinesin motor domain"/>
    <property type="match status" value="1"/>
</dbReference>
<dbReference type="PANTHER" id="PTHR35615">
    <property type="entry name" value="PRESENT IN THE OUTER MITOCHONDRIAL MEMBRANE PROTEOME 22-RELATED"/>
    <property type="match status" value="1"/>
</dbReference>
<feature type="compositionally biased region" description="Polar residues" evidence="2">
    <location>
        <begin position="246"/>
        <end position="260"/>
    </location>
</feature>
<dbReference type="AlphaFoldDB" id="A4I9E2"/>
<feature type="compositionally biased region" description="Basic and acidic residues" evidence="2">
    <location>
        <begin position="560"/>
        <end position="577"/>
    </location>
</feature>
<dbReference type="RefSeq" id="XP_001468361.1">
    <property type="nucleotide sequence ID" value="XM_001468324.1"/>
</dbReference>
<feature type="compositionally biased region" description="Polar residues" evidence="2">
    <location>
        <begin position="221"/>
        <end position="236"/>
    </location>
</feature>
<feature type="compositionally biased region" description="Basic and acidic residues" evidence="2">
    <location>
        <begin position="174"/>
        <end position="183"/>
    </location>
</feature>
<feature type="compositionally biased region" description="Polar residues" evidence="2">
    <location>
        <begin position="716"/>
        <end position="732"/>
    </location>
</feature>
<dbReference type="SUPFAM" id="SSF52540">
    <property type="entry name" value="P-loop containing nucleoside triphosphate hydrolases"/>
    <property type="match status" value="1"/>
</dbReference>
<keyword evidence="4" id="KW-1185">Reference proteome</keyword>
<dbReference type="InterPro" id="IPR036961">
    <property type="entry name" value="Kinesin_motor_dom_sf"/>
</dbReference>
<sequence length="1112" mass="120285">MYQQQQAAAFSGDGATKLSGPGVGAGWGAGPINSSFGAGAYCRGYGAGGYSGAAAFDGERMHDAGHSSMYGTRSMYAQPDARDVMGDTNEEIIVTKIFSSRRDLDRLASAQDFSRRFDSNWGSYRFAGADGFGGSLYGANSAAGGSLMNLSGKPGASSITDRGTGAAGMGPDGNDGRSAHEKMPASGEKVAATKEAADERVDASRNARRSGLAETDASKASGKSTPSTVKPSSAADQNGEAHDAPMQSSTEASDTTNKSKGVSGGAPDKGPKTSTQQATEPKPTPTGASDRCMSALETAKGRAGKASETMNTQETKPLTTESIDDIPLLADDVRPKPKPAAPNAPTPQTAPVELPAKEEPQQTSATTKTPASKLSEPPNEATETAHAVDSSSTTNATRGSTANGEGRPARPRSRQAARSVSRLTSMSVVEFPVAEEVNDEMVDGGLHDSEKEAALRAEQRREREEAARAARDERQRQQQLMEEAQRQREEEAQRRRQKKEDEARQRKEMLTKMDGERKRERDAALAARERQREEEKRRFEDMKRLEEAKEAARAAALIAERQRKLEAEKTEAEEKTARSASRQRSRRPTSRPASRLRGAIPEQPPDVTAGQIKDTLADEALGKSAHPDNENHHSHAAQAPRVAQADRKTEPVAEVRHTSKSPAGVRCASSTPAEVRAERAARSQRSQSPLPQQKQPASAEGVMSGPPSHSAAPVLPNSNPTPQSQVPNNSHRSQSKEDKSASSAGKSSTSRPANMVKTLVLVEELRDSNHALAMKDNSISYKGQTIEVTEVKTRPEDNFNYHSSVVHDVSEAVCSGYNAAVLAVDAPNTAGRFDSPVWSILNRIVRTLLHENSNKAGQLRADFQLTCAMGYLYKDKVKDLLTSAEPEASFTKIGVNPSPIYGPRLTNLTYDAVTDPSAFEDVLTTTLSRASEDATIQSLTEGVLAAFVLIMQTRETDGKPDIYLSSLVVATSGDDTFPYQSAISHTRNEYATVFHLVLGGPSCTCFMLNIADDDKVRKAGETEESVQERIKRVLGLLQKMSALPNYDLRSGSVKRFIKYVELSHKNAQARLEKEEDDVQRRKVERYLREQERLLQDAYRLLQEWNINCGGEL</sequence>
<reference evidence="3 4" key="2">
    <citation type="journal article" date="2011" name="Genome Res.">
        <title>Chromosome and gene copy number variation allow major structural change between species and strains of Leishmania.</title>
        <authorList>
            <person name="Rogers M.B."/>
            <person name="Hilley J.D."/>
            <person name="Dickens N.J."/>
            <person name="Wilkes J."/>
            <person name="Bates P.A."/>
            <person name="Depledge D.P."/>
            <person name="Harris D."/>
            <person name="Her Y."/>
            <person name="Herzyk P."/>
            <person name="Imamura H."/>
            <person name="Otto T.D."/>
            <person name="Sanders M."/>
            <person name="Seeger K."/>
            <person name="Dujardin J.C."/>
            <person name="Berriman M."/>
            <person name="Smith D.F."/>
            <person name="Hertz-Fowler C."/>
            <person name="Mottram J.C."/>
        </authorList>
    </citation>
    <scope>NUCLEOTIDE SEQUENCE [LARGE SCALE GENOMIC DNA]</scope>
    <source>
        <strain evidence="3 4">JPCM5</strain>
    </source>
</reference>
<feature type="region of interest" description="Disordered" evidence="2">
    <location>
        <begin position="154"/>
        <end position="755"/>
    </location>
</feature>
<dbReference type="PANTHER" id="PTHR35615:SF8">
    <property type="entry name" value="TRANSMEMBRANE PROTEIN"/>
    <property type="match status" value="1"/>
</dbReference>
<dbReference type="EMBL" id="FR796465">
    <property type="protein sequence ID" value="CAM71445.1"/>
    <property type="molecule type" value="Genomic_DNA"/>
</dbReference>
<dbReference type="InParanoid" id="A4I9E2"/>
<proteinExistence type="predicted"/>
<feature type="compositionally biased region" description="Polar residues" evidence="2">
    <location>
        <begin position="361"/>
        <end position="372"/>
    </location>
</feature>
<evidence type="ECO:0000256" key="2">
    <source>
        <dbReference type="SAM" id="MobiDB-lite"/>
    </source>
</evidence>
<dbReference type="InterPro" id="IPR027417">
    <property type="entry name" value="P-loop_NTPase"/>
</dbReference>
<keyword evidence="1" id="KW-0175">Coiled coil</keyword>
<dbReference type="GeneID" id="5072437"/>
<reference evidence="3 4" key="1">
    <citation type="journal article" date="2007" name="Nat. Genet.">
        <title>Comparative genomic analysis of three Leishmania species that cause diverse human disease.</title>
        <authorList>
            <person name="Peacock C.S."/>
            <person name="Seeger K."/>
            <person name="Harris D."/>
            <person name="Murphy L."/>
            <person name="Ruiz J.C."/>
            <person name="Quail M.A."/>
            <person name="Peters N."/>
            <person name="Adlem E."/>
            <person name="Tivey A."/>
            <person name="Aslett M."/>
            <person name="Kerhornou A."/>
            <person name="Ivens A."/>
            <person name="Fraser A."/>
            <person name="Rajandream M.A."/>
            <person name="Carver T."/>
            <person name="Norbertczak H."/>
            <person name="Chillingworth T."/>
            <person name="Hance Z."/>
            <person name="Jagels K."/>
            <person name="Moule S."/>
            <person name="Ormond D."/>
            <person name="Rutter S."/>
            <person name="Squares R."/>
            <person name="Whitehead S."/>
            <person name="Rabbinowitsch E."/>
            <person name="Arrowsmith C."/>
            <person name="White B."/>
            <person name="Thurston S."/>
            <person name="Bringaud F."/>
            <person name="Baldauf S.L."/>
            <person name="Faulconbridge A."/>
            <person name="Jeffares D."/>
            <person name="Depledge D.P."/>
            <person name="Oyola S.O."/>
            <person name="Hilley J.D."/>
            <person name="Brito L.O."/>
            <person name="Tosi L.R."/>
            <person name="Barrell B."/>
            <person name="Cruz A.K."/>
            <person name="Mottram J.C."/>
            <person name="Smith D.F."/>
            <person name="Berriman M."/>
        </authorList>
    </citation>
    <scope>NUCLEOTIDE SEQUENCE [LARGE SCALE GENOMIC DNA]</scope>
    <source>
        <strain evidence="3 4">JPCM5</strain>
    </source>
</reference>
<protein>
    <submittedName>
        <fullName evidence="3">Uncharacterized protein</fullName>
    </submittedName>
</protein>
<dbReference type="VEuPathDB" id="TriTrypDB:LINF_330039900"/>
<name>A4I9E2_LEIIN</name>
<feature type="compositionally biased region" description="Low complexity" evidence="2">
    <location>
        <begin position="741"/>
        <end position="753"/>
    </location>
</feature>
<dbReference type="OMA" id="CFMLNIA"/>
<gene>
    <name evidence="3" type="ORF">LINJ_33_3170</name>
</gene>
<feature type="coiled-coil region" evidence="1">
    <location>
        <begin position="1057"/>
        <end position="1107"/>
    </location>
</feature>
<dbReference type="KEGG" id="lif:LINJ_33_3170"/>
<feature type="compositionally biased region" description="Basic and acidic residues" evidence="2">
    <location>
        <begin position="483"/>
        <end position="552"/>
    </location>
</feature>
<dbReference type="STRING" id="5671.A4I9E2"/>
<feature type="compositionally biased region" description="Basic and acidic residues" evidence="2">
    <location>
        <begin position="191"/>
        <end position="205"/>
    </location>
</feature>
<dbReference type="Proteomes" id="UP000008153">
    <property type="component" value="Chromosome 33"/>
</dbReference>
<feature type="compositionally biased region" description="Polar residues" evidence="2">
    <location>
        <begin position="389"/>
        <end position="403"/>
    </location>
</feature>
<evidence type="ECO:0000313" key="3">
    <source>
        <dbReference type="EMBL" id="CAM71445.1"/>
    </source>
</evidence>
<organism evidence="3 4">
    <name type="scientific">Leishmania infantum</name>
    <dbReference type="NCBI Taxonomy" id="5671"/>
    <lineage>
        <taxon>Eukaryota</taxon>
        <taxon>Discoba</taxon>
        <taxon>Euglenozoa</taxon>
        <taxon>Kinetoplastea</taxon>
        <taxon>Metakinetoplastina</taxon>
        <taxon>Trypanosomatida</taxon>
        <taxon>Trypanosomatidae</taxon>
        <taxon>Leishmaniinae</taxon>
        <taxon>Leishmania</taxon>
    </lineage>
</organism>
<accession>A4I9E2</accession>
<feature type="compositionally biased region" description="Low complexity" evidence="2">
    <location>
        <begin position="683"/>
        <end position="699"/>
    </location>
</feature>
<evidence type="ECO:0000313" key="4">
    <source>
        <dbReference type="Proteomes" id="UP000008153"/>
    </source>
</evidence>